<dbReference type="EMBL" id="JBBVGT010000001">
    <property type="protein sequence ID" value="MFB5944465.1"/>
    <property type="molecule type" value="Genomic_DNA"/>
</dbReference>
<evidence type="ECO:0000256" key="1">
    <source>
        <dbReference type="SAM" id="SignalP"/>
    </source>
</evidence>
<keyword evidence="4" id="KW-1185">Reference proteome</keyword>
<proteinExistence type="predicted"/>
<evidence type="ECO:0000313" key="4">
    <source>
        <dbReference type="Proteomes" id="UP001580928"/>
    </source>
</evidence>
<dbReference type="Pfam" id="PF17185">
    <property type="entry name" value="NlpE_C"/>
    <property type="match status" value="1"/>
</dbReference>
<keyword evidence="1" id="KW-0732">Signal</keyword>
<reference evidence="3 4" key="1">
    <citation type="submission" date="2024-04" db="EMBL/GenBank/DDBJ databases">
        <title>Albibacterium profundi sp. nov., isolated from sediment of the Challenger Deep of Mariana Trench.</title>
        <authorList>
            <person name="Wang Y."/>
        </authorList>
    </citation>
    <scope>NUCLEOTIDE SEQUENCE [LARGE SCALE GENOMIC DNA]</scope>
    <source>
        <strain evidence="3 4">RHL897</strain>
    </source>
</reference>
<protein>
    <recommendedName>
        <fullName evidence="2">NlpE C-terminal OB domain-containing protein</fullName>
    </recommendedName>
</protein>
<dbReference type="RefSeq" id="WP_375556044.1">
    <property type="nucleotide sequence ID" value="NZ_JBBVGT010000001.1"/>
</dbReference>
<name>A0ABV5CCW9_9SPHI</name>
<dbReference type="InterPro" id="IPR033450">
    <property type="entry name" value="NlpE_C"/>
</dbReference>
<feature type="signal peptide" evidence="1">
    <location>
        <begin position="1"/>
        <end position="24"/>
    </location>
</feature>
<evidence type="ECO:0000313" key="3">
    <source>
        <dbReference type="EMBL" id="MFB5944465.1"/>
    </source>
</evidence>
<dbReference type="Gene3D" id="2.40.50.540">
    <property type="match status" value="1"/>
</dbReference>
<dbReference type="PROSITE" id="PS51257">
    <property type="entry name" value="PROKAR_LIPOPROTEIN"/>
    <property type="match status" value="1"/>
</dbReference>
<gene>
    <name evidence="3" type="ORF">WKR92_01325</name>
</gene>
<dbReference type="InterPro" id="IPR038139">
    <property type="entry name" value="NlpE_C_sf"/>
</dbReference>
<accession>A0ABV5CCW9</accession>
<dbReference type="Proteomes" id="UP001580928">
    <property type="component" value="Unassembled WGS sequence"/>
</dbReference>
<sequence length="112" mass="12590">MKQRNWLSALMVVMIALLSGCGSGGDTIKGIYTYGDQTNMLEDCTTGDMYVISDQELEEKYISFNFEDPYVPIYVELEGVIRDPKEDEPHEMSYIEVKEVITVSEDTSLCGG</sequence>
<comment type="caution">
    <text evidence="3">The sequence shown here is derived from an EMBL/GenBank/DDBJ whole genome shotgun (WGS) entry which is preliminary data.</text>
</comment>
<feature type="chain" id="PRO_5046594035" description="NlpE C-terminal OB domain-containing protein" evidence="1">
    <location>
        <begin position="25"/>
        <end position="112"/>
    </location>
</feature>
<organism evidence="3 4">
    <name type="scientific">Albibacterium profundi</name>
    <dbReference type="NCBI Taxonomy" id="3134906"/>
    <lineage>
        <taxon>Bacteria</taxon>
        <taxon>Pseudomonadati</taxon>
        <taxon>Bacteroidota</taxon>
        <taxon>Sphingobacteriia</taxon>
        <taxon>Sphingobacteriales</taxon>
        <taxon>Sphingobacteriaceae</taxon>
        <taxon>Albibacterium</taxon>
    </lineage>
</organism>
<feature type="domain" description="NlpE C-terminal OB" evidence="2">
    <location>
        <begin position="27"/>
        <end position="106"/>
    </location>
</feature>
<evidence type="ECO:0000259" key="2">
    <source>
        <dbReference type="Pfam" id="PF17185"/>
    </source>
</evidence>